<dbReference type="Pfam" id="PF16655">
    <property type="entry name" value="PhoD_N"/>
    <property type="match status" value="1"/>
</dbReference>
<dbReference type="InterPro" id="IPR029052">
    <property type="entry name" value="Metallo-depent_PP-like"/>
</dbReference>
<dbReference type="InterPro" id="IPR006311">
    <property type="entry name" value="TAT_signal"/>
</dbReference>
<dbReference type="PANTHER" id="PTHR43606">
    <property type="entry name" value="PHOSPHATASE, PUTATIVE (AFU_ORTHOLOGUE AFUA_6G08710)-RELATED"/>
    <property type="match status" value="1"/>
</dbReference>
<dbReference type="Proteomes" id="UP000198641">
    <property type="component" value="Unassembled WGS sequence"/>
</dbReference>
<evidence type="ECO:0000313" key="4">
    <source>
        <dbReference type="EMBL" id="SDF86875.1"/>
    </source>
</evidence>
<dbReference type="InterPro" id="IPR052900">
    <property type="entry name" value="Phospholipid_Metab_Enz"/>
</dbReference>
<feature type="domain" description="PhoD-like phosphatase metallophosphatase" evidence="2">
    <location>
        <begin position="194"/>
        <end position="543"/>
    </location>
</feature>
<proteinExistence type="predicted"/>
<dbReference type="InterPro" id="IPR018946">
    <property type="entry name" value="PhoD-like_MPP"/>
</dbReference>
<dbReference type="Gene3D" id="2.60.40.380">
    <property type="entry name" value="Purple acid phosphatase-like, N-terminal"/>
    <property type="match status" value="1"/>
</dbReference>
<dbReference type="SUPFAM" id="SSF56300">
    <property type="entry name" value="Metallo-dependent phosphatases"/>
    <property type="match status" value="1"/>
</dbReference>
<feature type="domain" description="Phospholipase D N-terminal" evidence="3">
    <location>
        <begin position="82"/>
        <end position="159"/>
    </location>
</feature>
<dbReference type="CDD" id="cd07389">
    <property type="entry name" value="MPP_PhoD"/>
    <property type="match status" value="1"/>
</dbReference>
<gene>
    <name evidence="4" type="ORF">SAMN05216571_102383</name>
</gene>
<organism evidence="4 5">
    <name type="scientific">Onishia taeanensis</name>
    <dbReference type="NCBI Taxonomy" id="284577"/>
    <lineage>
        <taxon>Bacteria</taxon>
        <taxon>Pseudomonadati</taxon>
        <taxon>Pseudomonadota</taxon>
        <taxon>Gammaproteobacteria</taxon>
        <taxon>Oceanospirillales</taxon>
        <taxon>Halomonadaceae</taxon>
        <taxon>Onishia</taxon>
    </lineage>
</organism>
<sequence length="560" mass="62206">MSTRLFHLLRRHPLAGNGRSTGEPHPEPAVKAASASPFNLSRRQLLSRSLQGAGAGLLATSGLLGAPAIVMAEGRRPSMPSGVMSGDVTADRAMLWSQTDRPSRMMIELADNPEMRGAFAVRGPTALPTDDLTARLDLAGIGRHANTGGEVFYRVRFADLSDHRAIGEPLDGRLVLPPSAQKPRALRFVWSGDTVGQGWGINPDFGGLRLYDTMRRVQPDFFLHSGDTIYADGPLQETVTEHDGSIWRNIVTPAKSKVAETLDEYRGQYAYNLMDNKLRRFNAEVPMFAQWDDHETLNNWYPGEILDDARYAEKNVDVLSANARQAFLEYMPLRTSLAAPERVYRKFSFGPSLEMFMLDMRSFRGPNSANRQSQRGPETDFLGRDQLTWLKQSLKASNATWKVIASDMPLGIMVRDGDNFENSSNGDGPVLGREQDIAALLKYVRDEGIENLVWLTADVHYTAAHHYSPQRAVFKEFTPFWEFVSGPIHAGTYGPGELDNTFGPRLEFVKAPPQGRANMSPREGFQFFGQVDLDPQSEALTVTLKDIQGEALYSKVLMPA</sequence>
<dbReference type="InterPro" id="IPR032093">
    <property type="entry name" value="PhoD_N"/>
</dbReference>
<dbReference type="Gene3D" id="3.60.21.70">
    <property type="entry name" value="PhoD-like phosphatase"/>
    <property type="match status" value="1"/>
</dbReference>
<feature type="region of interest" description="Disordered" evidence="1">
    <location>
        <begin position="10"/>
        <end position="36"/>
    </location>
</feature>
<protein>
    <submittedName>
        <fullName evidence="4">Alkaline phosphatase D</fullName>
    </submittedName>
</protein>
<accession>A0A1G7PKN7</accession>
<evidence type="ECO:0000313" key="5">
    <source>
        <dbReference type="Proteomes" id="UP000198641"/>
    </source>
</evidence>
<dbReference type="AlphaFoldDB" id="A0A1G7PKN7"/>
<evidence type="ECO:0000259" key="2">
    <source>
        <dbReference type="Pfam" id="PF09423"/>
    </source>
</evidence>
<keyword evidence="5" id="KW-1185">Reference proteome</keyword>
<dbReference type="InterPro" id="IPR038607">
    <property type="entry name" value="PhoD-like_sf"/>
</dbReference>
<dbReference type="STRING" id="284577.SAMN05216571_102383"/>
<dbReference type="EMBL" id="FNCI01000002">
    <property type="protein sequence ID" value="SDF86875.1"/>
    <property type="molecule type" value="Genomic_DNA"/>
</dbReference>
<dbReference type="Pfam" id="PF09423">
    <property type="entry name" value="PhoD"/>
    <property type="match status" value="1"/>
</dbReference>
<name>A0A1G7PKN7_9GAMM</name>
<evidence type="ECO:0000256" key="1">
    <source>
        <dbReference type="SAM" id="MobiDB-lite"/>
    </source>
</evidence>
<dbReference type="PROSITE" id="PS51318">
    <property type="entry name" value="TAT"/>
    <property type="match status" value="1"/>
</dbReference>
<dbReference type="PANTHER" id="PTHR43606:SF1">
    <property type="entry name" value="PHOD-LIKE PHOSPHATASE METALLOPHOSPHATASE DOMAIN-CONTAINING PROTEIN"/>
    <property type="match status" value="1"/>
</dbReference>
<reference evidence="4 5" key="1">
    <citation type="submission" date="2016-10" db="EMBL/GenBank/DDBJ databases">
        <authorList>
            <person name="de Groot N.N."/>
        </authorList>
    </citation>
    <scope>NUCLEOTIDE SEQUENCE [LARGE SCALE GENOMIC DNA]</scope>
    <source>
        <strain evidence="4 5">BH539</strain>
    </source>
</reference>
<dbReference type="OrthoDB" id="327733at2"/>
<evidence type="ECO:0000259" key="3">
    <source>
        <dbReference type="Pfam" id="PF16655"/>
    </source>
</evidence>